<dbReference type="AlphaFoldDB" id="A0AAF0CS89"/>
<keyword evidence="1" id="KW-0812">Transmembrane</keyword>
<feature type="transmembrane region" description="Helical" evidence="1">
    <location>
        <begin position="83"/>
        <end position="105"/>
    </location>
</feature>
<name>A0AAF0CS89_9BACT</name>
<evidence type="ECO:0008006" key="4">
    <source>
        <dbReference type="Google" id="ProtNLM"/>
    </source>
</evidence>
<dbReference type="KEGG" id="slom:PXH66_09825"/>
<dbReference type="RefSeq" id="WP_330931412.1">
    <property type="nucleotide sequence ID" value="NZ_CP119075.1"/>
</dbReference>
<evidence type="ECO:0000256" key="1">
    <source>
        <dbReference type="SAM" id="Phobius"/>
    </source>
</evidence>
<gene>
    <name evidence="2" type="ORF">PXH66_09825</name>
</gene>
<dbReference type="Proteomes" id="UP001218638">
    <property type="component" value="Chromosome"/>
</dbReference>
<sequence length="484" mass="54585">MWGFLYWNTRKSIYRARARRDRCPCQNPSDSGRAGETGCDAALHYANPARFRVVCPLLKPDANGMMKCSVAAADVRPFWGRPIALGLFLLIGGYAATVGAVYFGMRHIGYPVTVEMIAIPQNWRDIDQARSTYFLQKAEESYQAGKLNEAVMSLSLAYEYDPTNYDAGLSLAKLWQAGRSDMSNLLYERLMTDHPEQQRRTAQTWLRALLPRADYSAIEELAAVAFEFDPDFTPAWIHALLFANERTQNTALLTKLLQNKATYSPGVREVLTLETEIRARPGQFGQALLGHPPKPETPGFVVYYQLRRLIEMGDAESALRLLETLQTRLSDRDRISLQLQAYSSQPEFAASYARLLEQLVNIPPSLVQIELLCAHLIAHPQPEFYRIVRARIDPMELTKPTEQIAGLIALFSLAASHTDGDRMEQLAAILRQQTGTRFNALSAVQAMVRAPDQVFVESVLPTLQPLSLELVYAMLERFERPKTR</sequence>
<organism evidence="2 3">
    <name type="scientific">Synoicihabitans lomoniglobus</name>
    <dbReference type="NCBI Taxonomy" id="2909285"/>
    <lineage>
        <taxon>Bacteria</taxon>
        <taxon>Pseudomonadati</taxon>
        <taxon>Verrucomicrobiota</taxon>
        <taxon>Opitutia</taxon>
        <taxon>Opitutales</taxon>
        <taxon>Opitutaceae</taxon>
        <taxon>Synoicihabitans</taxon>
    </lineage>
</organism>
<proteinExistence type="predicted"/>
<evidence type="ECO:0000313" key="2">
    <source>
        <dbReference type="EMBL" id="WED67149.1"/>
    </source>
</evidence>
<keyword evidence="1" id="KW-0472">Membrane</keyword>
<dbReference type="EMBL" id="CP119075">
    <property type="protein sequence ID" value="WED67149.1"/>
    <property type="molecule type" value="Genomic_DNA"/>
</dbReference>
<dbReference type="InterPro" id="IPR011990">
    <property type="entry name" value="TPR-like_helical_dom_sf"/>
</dbReference>
<dbReference type="Gene3D" id="1.25.40.10">
    <property type="entry name" value="Tetratricopeptide repeat domain"/>
    <property type="match status" value="1"/>
</dbReference>
<reference evidence="2" key="1">
    <citation type="submission" date="2023-03" db="EMBL/GenBank/DDBJ databases">
        <title>Lomoglobus Profundus gen. nov., sp. nov., a novel member of the phylum Verrucomicrobia, isolated from deep-marine sediment of South China Sea.</title>
        <authorList>
            <person name="Ahmad T."/>
            <person name="Ishaq S.E."/>
            <person name="Wang F."/>
        </authorList>
    </citation>
    <scope>NUCLEOTIDE SEQUENCE</scope>
    <source>
        <strain evidence="2">LMO-M01</strain>
    </source>
</reference>
<keyword evidence="1" id="KW-1133">Transmembrane helix</keyword>
<evidence type="ECO:0000313" key="3">
    <source>
        <dbReference type="Proteomes" id="UP001218638"/>
    </source>
</evidence>
<accession>A0AAF0CS89</accession>
<protein>
    <recommendedName>
        <fullName evidence="4">Tetratricopeptide repeat protein</fullName>
    </recommendedName>
</protein>
<keyword evidence="3" id="KW-1185">Reference proteome</keyword>